<keyword evidence="2" id="KW-1185">Reference proteome</keyword>
<organism evidence="1 2">
    <name type="scientific">Metabacillus sediminis</name>
    <dbReference type="NCBI Taxonomy" id="3117746"/>
    <lineage>
        <taxon>Bacteria</taxon>
        <taxon>Bacillati</taxon>
        <taxon>Bacillota</taxon>
        <taxon>Bacilli</taxon>
        <taxon>Bacillales</taxon>
        <taxon>Bacillaceae</taxon>
        <taxon>Metabacillus</taxon>
    </lineage>
</organism>
<dbReference type="EMBL" id="CP147407">
    <property type="protein sequence ID" value="WXB95388.1"/>
    <property type="molecule type" value="Genomic_DNA"/>
</dbReference>
<evidence type="ECO:0000313" key="2">
    <source>
        <dbReference type="Proteomes" id="UP001377337"/>
    </source>
</evidence>
<dbReference type="InterPro" id="IPR005500">
    <property type="entry name" value="DUF309"/>
</dbReference>
<dbReference type="Pfam" id="PF03745">
    <property type="entry name" value="DUF309"/>
    <property type="match status" value="1"/>
</dbReference>
<gene>
    <name evidence="1" type="ORF">WCV65_12485</name>
</gene>
<dbReference type="InterPro" id="IPR023203">
    <property type="entry name" value="TTHA0068_sf"/>
</dbReference>
<name>A0ABZ2NCB9_9BACI</name>
<dbReference type="Gene3D" id="1.10.3450.10">
    <property type="entry name" value="TTHA0068-like"/>
    <property type="match status" value="1"/>
</dbReference>
<dbReference type="Proteomes" id="UP001377337">
    <property type="component" value="Chromosome"/>
</dbReference>
<dbReference type="SUPFAM" id="SSF140663">
    <property type="entry name" value="TTHA0068-like"/>
    <property type="match status" value="1"/>
</dbReference>
<reference evidence="1 2" key="1">
    <citation type="submission" date="2024-02" db="EMBL/GenBank/DDBJ databases">
        <title>Seven novel Bacillus-like species.</title>
        <authorList>
            <person name="Liu G."/>
        </authorList>
    </citation>
    <scope>NUCLEOTIDE SEQUENCE [LARGE SCALE GENOMIC DNA]</scope>
    <source>
        <strain evidence="1 2">FJAT-52054</strain>
    </source>
</reference>
<evidence type="ECO:0000313" key="1">
    <source>
        <dbReference type="EMBL" id="WXB95388.1"/>
    </source>
</evidence>
<dbReference type="RefSeq" id="WP_338776878.1">
    <property type="nucleotide sequence ID" value="NZ_CP147407.1"/>
</dbReference>
<accession>A0ABZ2NCB9</accession>
<proteinExistence type="predicted"/>
<sequence>MYPKAYIEYLVHFHGDRDYFECHELLEEFWKKAPASERDPVWVSLIQIAVSLYHHRRGNFKGAERLLANSINFIKKNPGSMEELGLQEEVLANLLSQRLSDIQKGVPYTSIHLPISDLKLEHECKVLSEAKKMEWQSLSDLKDQGMINRHKLRDRSDVIAERLNQLAERQKTRRGFE</sequence>
<protein>
    <submittedName>
        <fullName evidence="1">DUF309 domain-containing protein</fullName>
    </submittedName>
</protein>
<dbReference type="PANTHER" id="PTHR34796">
    <property type="entry name" value="EXPRESSED PROTEIN"/>
    <property type="match status" value="1"/>
</dbReference>
<dbReference type="PANTHER" id="PTHR34796:SF1">
    <property type="entry name" value="EXPRESSED PROTEIN"/>
    <property type="match status" value="1"/>
</dbReference>